<dbReference type="Gene3D" id="2.30.30.280">
    <property type="entry name" value="Adenine nucleotide alpha hydrolases-like domains"/>
    <property type="match status" value="1"/>
</dbReference>
<dbReference type="InterPro" id="IPR023382">
    <property type="entry name" value="MnmA-like_central_sf"/>
</dbReference>
<evidence type="ECO:0000256" key="7">
    <source>
        <dbReference type="ARBA" id="ARBA00023157"/>
    </source>
</evidence>
<organism evidence="12 13">
    <name type="scientific">Candidatus Avelusimicrobium gallicola</name>
    <dbReference type="NCBI Taxonomy" id="2562704"/>
    <lineage>
        <taxon>Bacteria</taxon>
        <taxon>Pseudomonadati</taxon>
        <taxon>Elusimicrobiota</taxon>
        <taxon>Elusimicrobia</taxon>
        <taxon>Elusimicrobiales</taxon>
        <taxon>Elusimicrobiaceae</taxon>
        <taxon>Candidatus Avelusimicrobium</taxon>
    </lineage>
</organism>
<dbReference type="PANTHER" id="PTHR11933">
    <property type="entry name" value="TRNA 5-METHYLAMINOMETHYL-2-THIOURIDYLATE -METHYLTRANSFERASE"/>
    <property type="match status" value="1"/>
</dbReference>
<comment type="caution">
    <text evidence="12">The sequence shown here is derived from an EMBL/GenBank/DDBJ whole genome shotgun (WGS) entry which is preliminary data.</text>
</comment>
<dbReference type="InterPro" id="IPR046884">
    <property type="entry name" value="MnmA-like_central"/>
</dbReference>
<keyword evidence="4 9" id="KW-0547">Nucleotide-binding</keyword>
<reference evidence="13" key="1">
    <citation type="submission" date="2017-04" db="EMBL/GenBank/DDBJ databases">
        <title>Function of individual gut microbiota members based on whole genome sequencing of pure cultures obtained from chicken caecum.</title>
        <authorList>
            <person name="Medvecky M."/>
            <person name="Cejkova D."/>
            <person name="Polansky O."/>
            <person name="Karasova D."/>
            <person name="Kubasova T."/>
            <person name="Cizek A."/>
            <person name="Rychlik I."/>
        </authorList>
    </citation>
    <scope>NUCLEOTIDE SEQUENCE [LARGE SCALE GENOMIC DNA]</scope>
    <source>
        <strain evidence="13">An273</strain>
    </source>
</reference>
<dbReference type="RefSeq" id="WP_087289396.1">
    <property type="nucleotide sequence ID" value="NZ_NFJD01000005.1"/>
</dbReference>
<dbReference type="InterPro" id="IPR004506">
    <property type="entry name" value="MnmA-like"/>
</dbReference>
<comment type="caution">
    <text evidence="9">Lacks conserved residue(s) required for the propagation of feature annotation.</text>
</comment>
<feature type="active site" description="Nucleophile" evidence="9">
    <location>
        <position position="109"/>
    </location>
</feature>
<evidence type="ECO:0000256" key="2">
    <source>
        <dbReference type="ARBA" id="ARBA00022679"/>
    </source>
</evidence>
<evidence type="ECO:0000259" key="10">
    <source>
        <dbReference type="Pfam" id="PF20258"/>
    </source>
</evidence>
<keyword evidence="13" id="KW-1185">Reference proteome</keyword>
<dbReference type="CDD" id="cd01998">
    <property type="entry name" value="MnmA_TRMU-like"/>
    <property type="match status" value="1"/>
</dbReference>
<comment type="subcellular location">
    <subcellularLocation>
        <location evidence="9">Cytoplasm</location>
    </subcellularLocation>
</comment>
<keyword evidence="7" id="KW-1015">Disulfide bond</keyword>
<sequence>MEKETILIGLSGGVDSAAAAVLLKQQGYRVIGATMLIWDPSLPVPNGPYQKNACLSPEKEDISEIENLAKKLDIEFLAVDCRQQYRQTVLDNFRQEYACGRTPNPCVWCNSLIKFGVLPAAAKAQGIAFDKFATGHYARVEYDPAAGKYVLKRAKDLSRDQSYFLHRLTQEQLSRVLFPLGEKTKPEIREVARQAGLAVADKEDSQDFYCGNYNDLLNFPNKPGDIVTLDGKKVARHNGIWGYTIGKRKGLGVSGFKTPMYVVRIDAPKNQVVIGPKEALYTSTLQADHVSWVAGEVPAENFSCEIKIRNLHVPARARVHVLGDGSFTAQFAEPQLSVTAGQSAVLYADGDVVLGGGIIK</sequence>
<evidence type="ECO:0000256" key="5">
    <source>
        <dbReference type="ARBA" id="ARBA00022840"/>
    </source>
</evidence>
<comment type="function">
    <text evidence="9">Catalyzes the 2-thiolation of uridine at the wobble position (U34) of tRNA, leading to the formation of s(2)U34.</text>
</comment>
<keyword evidence="6 9" id="KW-0694">RNA-binding</keyword>
<dbReference type="NCBIfam" id="NF001138">
    <property type="entry name" value="PRK00143.1"/>
    <property type="match status" value="1"/>
</dbReference>
<comment type="catalytic activity">
    <reaction evidence="8 9">
        <text>S-sulfanyl-L-cysteinyl-[protein] + uridine(34) in tRNA + AH2 + ATP = 2-thiouridine(34) in tRNA + L-cysteinyl-[protein] + A + AMP + diphosphate + H(+)</text>
        <dbReference type="Rhea" id="RHEA:47032"/>
        <dbReference type="Rhea" id="RHEA-COMP:10131"/>
        <dbReference type="Rhea" id="RHEA-COMP:11726"/>
        <dbReference type="Rhea" id="RHEA-COMP:11727"/>
        <dbReference type="Rhea" id="RHEA-COMP:11728"/>
        <dbReference type="ChEBI" id="CHEBI:13193"/>
        <dbReference type="ChEBI" id="CHEBI:15378"/>
        <dbReference type="ChEBI" id="CHEBI:17499"/>
        <dbReference type="ChEBI" id="CHEBI:29950"/>
        <dbReference type="ChEBI" id="CHEBI:30616"/>
        <dbReference type="ChEBI" id="CHEBI:33019"/>
        <dbReference type="ChEBI" id="CHEBI:61963"/>
        <dbReference type="ChEBI" id="CHEBI:65315"/>
        <dbReference type="ChEBI" id="CHEBI:87170"/>
        <dbReference type="ChEBI" id="CHEBI:456215"/>
        <dbReference type="EC" id="2.8.1.13"/>
    </reaction>
</comment>
<evidence type="ECO:0000313" key="12">
    <source>
        <dbReference type="EMBL" id="OUO56034.1"/>
    </source>
</evidence>
<name>A0A1Y4D9W3_9BACT</name>
<feature type="domain" description="tRNA-specific 2-thiouridylase MnmA-like central" evidence="11">
    <location>
        <begin position="220"/>
        <end position="275"/>
    </location>
</feature>
<evidence type="ECO:0000256" key="4">
    <source>
        <dbReference type="ARBA" id="ARBA00022741"/>
    </source>
</evidence>
<feature type="binding site" evidence="9">
    <location>
        <position position="35"/>
    </location>
    <ligand>
        <name>ATP</name>
        <dbReference type="ChEBI" id="CHEBI:30616"/>
    </ligand>
</feature>
<evidence type="ECO:0000256" key="1">
    <source>
        <dbReference type="ARBA" id="ARBA00022555"/>
    </source>
</evidence>
<dbReference type="GO" id="GO:0002143">
    <property type="term" value="P:tRNA wobble position uridine thiolation"/>
    <property type="evidence" value="ECO:0007669"/>
    <property type="project" value="TreeGrafter"/>
</dbReference>
<dbReference type="SUPFAM" id="SSF52402">
    <property type="entry name" value="Adenine nucleotide alpha hydrolases-like"/>
    <property type="match status" value="1"/>
</dbReference>
<protein>
    <recommendedName>
        <fullName evidence="9">tRNA-specific 2-thiouridylase MnmA</fullName>
        <ecNumber evidence="9">2.8.1.13</ecNumber>
    </recommendedName>
</protein>
<dbReference type="Gene3D" id="2.40.30.10">
    <property type="entry name" value="Translation factors"/>
    <property type="match status" value="1"/>
</dbReference>
<evidence type="ECO:0000259" key="11">
    <source>
        <dbReference type="Pfam" id="PF20259"/>
    </source>
</evidence>
<dbReference type="InterPro" id="IPR014729">
    <property type="entry name" value="Rossmann-like_a/b/a_fold"/>
</dbReference>
<dbReference type="Pfam" id="PF03054">
    <property type="entry name" value="tRNA_Me_trans"/>
    <property type="match status" value="1"/>
</dbReference>
<feature type="binding site" evidence="9">
    <location>
        <begin position="9"/>
        <end position="16"/>
    </location>
    <ligand>
        <name>ATP</name>
        <dbReference type="ChEBI" id="CHEBI:30616"/>
    </ligand>
</feature>
<dbReference type="NCBIfam" id="TIGR00420">
    <property type="entry name" value="trmU"/>
    <property type="match status" value="1"/>
</dbReference>
<dbReference type="Gene3D" id="3.40.50.620">
    <property type="entry name" value="HUPs"/>
    <property type="match status" value="1"/>
</dbReference>
<keyword evidence="3 9" id="KW-0819">tRNA processing</keyword>
<dbReference type="EC" id="2.8.1.13" evidence="9"/>
<accession>A0A1Y4D9W3</accession>
<feature type="binding site" evidence="9">
    <location>
        <position position="135"/>
    </location>
    <ligand>
        <name>ATP</name>
        <dbReference type="ChEBI" id="CHEBI:30616"/>
    </ligand>
</feature>
<dbReference type="GO" id="GO:0103016">
    <property type="term" value="F:tRNA-uridine 2-sulfurtransferase activity"/>
    <property type="evidence" value="ECO:0007669"/>
    <property type="project" value="UniProtKB-EC"/>
</dbReference>
<dbReference type="GO" id="GO:0000049">
    <property type="term" value="F:tRNA binding"/>
    <property type="evidence" value="ECO:0007669"/>
    <property type="project" value="UniProtKB-KW"/>
</dbReference>
<keyword evidence="2 9" id="KW-0808">Transferase</keyword>
<evidence type="ECO:0000256" key="8">
    <source>
        <dbReference type="ARBA" id="ARBA00051542"/>
    </source>
</evidence>
<evidence type="ECO:0000256" key="6">
    <source>
        <dbReference type="ARBA" id="ARBA00022884"/>
    </source>
</evidence>
<gene>
    <name evidence="9" type="primary">mnmA</name>
    <name evidence="12" type="ORF">B5F75_07075</name>
</gene>
<evidence type="ECO:0000313" key="13">
    <source>
        <dbReference type="Proteomes" id="UP000196368"/>
    </source>
</evidence>
<proteinExistence type="inferred from homology"/>
<dbReference type="Pfam" id="PF20259">
    <property type="entry name" value="tRNA_Me_trans_M"/>
    <property type="match status" value="1"/>
</dbReference>
<dbReference type="GO" id="GO:0005737">
    <property type="term" value="C:cytoplasm"/>
    <property type="evidence" value="ECO:0007669"/>
    <property type="project" value="UniProtKB-SubCell"/>
</dbReference>
<dbReference type="InterPro" id="IPR046885">
    <property type="entry name" value="MnmA-like_C"/>
</dbReference>
<feature type="region of interest" description="Interaction with tRNA" evidence="9">
    <location>
        <begin position="159"/>
        <end position="161"/>
    </location>
</feature>
<dbReference type="Pfam" id="PF20258">
    <property type="entry name" value="tRNA_Me_trans_C"/>
    <property type="match status" value="1"/>
</dbReference>
<dbReference type="HAMAP" id="MF_00144">
    <property type="entry name" value="tRNA_thiouridyl_MnmA"/>
    <property type="match status" value="1"/>
</dbReference>
<dbReference type="OrthoDB" id="9800696at2"/>
<feature type="domain" description="tRNA-specific 2-thiouridylase MnmA-like C-terminal" evidence="10">
    <location>
        <begin position="283"/>
        <end position="359"/>
    </location>
</feature>
<feature type="site" description="Interaction with tRNA" evidence="9">
    <location>
        <position position="342"/>
    </location>
</feature>
<keyword evidence="9" id="KW-0963">Cytoplasm</keyword>
<dbReference type="EMBL" id="NFJD01000005">
    <property type="protein sequence ID" value="OUO56034.1"/>
    <property type="molecule type" value="Genomic_DNA"/>
</dbReference>
<dbReference type="Proteomes" id="UP000196368">
    <property type="component" value="Unassembled WGS sequence"/>
</dbReference>
<keyword evidence="5 9" id="KW-0067">ATP-binding</keyword>
<dbReference type="AlphaFoldDB" id="A0A1Y4D9W3"/>
<dbReference type="GO" id="GO:0005524">
    <property type="term" value="F:ATP binding"/>
    <property type="evidence" value="ECO:0007669"/>
    <property type="project" value="UniProtKB-KW"/>
</dbReference>
<feature type="site" description="Interaction with tRNA" evidence="9">
    <location>
        <position position="136"/>
    </location>
</feature>
<evidence type="ECO:0000256" key="9">
    <source>
        <dbReference type="HAMAP-Rule" id="MF_00144"/>
    </source>
</evidence>
<dbReference type="FunFam" id="2.30.30.280:FF:000001">
    <property type="entry name" value="tRNA-specific 2-thiouridylase MnmA"/>
    <property type="match status" value="1"/>
</dbReference>
<comment type="similarity">
    <text evidence="9">Belongs to the MnmA/TRMU family.</text>
</comment>
<keyword evidence="1 9" id="KW-0820">tRNA-binding</keyword>
<evidence type="ECO:0000256" key="3">
    <source>
        <dbReference type="ARBA" id="ARBA00022694"/>
    </source>
</evidence>
<dbReference type="PANTHER" id="PTHR11933:SF5">
    <property type="entry name" value="MITOCHONDRIAL TRNA-SPECIFIC 2-THIOURIDYLASE 1"/>
    <property type="match status" value="1"/>
</dbReference>